<dbReference type="InterPro" id="IPR036397">
    <property type="entry name" value="RNaseH_sf"/>
</dbReference>
<feature type="compositionally biased region" description="Polar residues" evidence="1">
    <location>
        <begin position="1757"/>
        <end position="1775"/>
    </location>
</feature>
<feature type="domain" description="PAP/OAS1 substrate-binding-related" evidence="2">
    <location>
        <begin position="1396"/>
        <end position="1565"/>
    </location>
</feature>
<proteinExistence type="predicted"/>
<protein>
    <recommendedName>
        <fullName evidence="2">PAP/OAS1 substrate-binding-related domain-containing protein</fullName>
    </recommendedName>
</protein>
<feature type="region of interest" description="Disordered" evidence="1">
    <location>
        <begin position="107"/>
        <end position="146"/>
    </location>
</feature>
<feature type="region of interest" description="Disordered" evidence="1">
    <location>
        <begin position="1020"/>
        <end position="1046"/>
    </location>
</feature>
<organism evidence="3">
    <name type="scientific">Timspurckia oligopyrenoides</name>
    <dbReference type="NCBI Taxonomy" id="708627"/>
    <lineage>
        <taxon>Eukaryota</taxon>
        <taxon>Rhodophyta</taxon>
        <taxon>Bangiophyceae</taxon>
        <taxon>Porphyridiales</taxon>
        <taxon>Porphyridiaceae</taxon>
        <taxon>Timspurckia</taxon>
    </lineage>
</organism>
<evidence type="ECO:0000256" key="1">
    <source>
        <dbReference type="SAM" id="MobiDB-lite"/>
    </source>
</evidence>
<evidence type="ECO:0000259" key="2">
    <source>
        <dbReference type="Pfam" id="PF26180"/>
    </source>
</evidence>
<dbReference type="Pfam" id="PF26180">
    <property type="entry name" value="PAP-OAS1"/>
    <property type="match status" value="1"/>
</dbReference>
<dbReference type="InterPro" id="IPR058921">
    <property type="entry name" value="PAP/OAS1-rel"/>
</dbReference>
<sequence>MKDTRMDMGVRLELECEEEADDSEDRNEENAMLTREFDSNFDSKDEHCVMLNESSDETELQTEKYVMVRNKDMKTNDVNELGSCGFITGPRLTLNASKNVETNASVNLSDTRTPRQNVLNSSKSALKSQTKPKTQRNSTEQTLDSSNDTRVVINKLNINEMFPVVEQAIRSATFVSLSTVSTASRASLEQNGSHNAVDDDQRAAWDSGTSRFGFDQKLIDTQGEMRMKRACEVMQNQQGLVLEVSLTTFRRVRPQESTKSNPKDSTETHHSDQTSRDRAEFGELGATSSVHPTENDETDRIPRASAARYVMRTFTFQFLPPEETAVSFGTLSELLERGVSIDKNRNANAIKYELAYAPNVSSGIAGINSSRYSSSTLSTNEDAVEDLFGVSPGDGSGASSRSGPQDRSVSVQQRVGGFHSQVLGSPWPANVHFSDVSLMMPALAQGPGAALLRLISASCVPVVVFDSLEDLLFLCHSFHTALVDPPSSSEKTTWQTSEFSDRSVRFTNMPSGSPRTKSVPSETLVQLLRSVFPRIVDCRYVSACHFMEEFDSLDDLSSQYHRADLQSDSQSESRESAVCCARDQSSGDGLSETQASGHVKKTDASPGVSAPSEAQACAGDTVAFQKDSAKRENACCDLSFDEHENDEEIALHFAVEDRIEGLLKDSFDSPMTSVHRGTLFSPEQGHVRVLGEEYRGKSLLEHVTHAAVNPALEPNESKFRVDLRQSQSAMDGISRHKAQTTNIDALRAELQAVSSNDSTAECAFHRKLRSRLENVISKLEKEDGNVNTSQTVHSGPTARAEVLHGKGSEPMEEGKVRNNLKSGELQVVSRSTSMMELAEKLNTSQRGGNFFNDGFYRIATDAVDTSSVSSDLLADKKQSSGVRRVHSSASFAGQSSGANVSMKANDSVLREGVEMSRCWKLGTGSAKESEQIGFVFATFAERVGWANVTPLFEGQLWSGKGSGPVLLRGSGTPMIPKEATAQDSERNAGGISSITRQPSASLFQSTNPYLFNAPSMSSARNASTIGPIGPPPGSIHRKSAPLSDNQSLVQSFPASVSSRDALSGSSSVFGERVSSSSIRMGYLNRLGLHHPFDTRLSTPNSDILPSEENQSNAIQNRIGATLPSASVFGDSFRLSDTSVALVDRLVDVLTPNQFSESLRTGIFQSVAMLIKRALNGQSFCFGTFSYKTYLAQSTLDVGAFCVAHDDTITANRWCTKLMAALCESAASLMISESSESNETEIDNKSNTAVADELVDMNGDEEQSLWKASSQAMQVYNISFKKREAELAPVVTFMCRGGVRVRVSLNQVGAMNHAFFVDEVDRLVGKQHLLKRSMLLVSAWCMYGARISSENLWTEFATGSNASHMFQSTEDTADEMRNLNPTGFGKVKSVSGTSQFHHGLSTSSIEALVLFLFNAYSSSIDSPLDALFKFINVYARLDWASYGVCIHGPVRLRDGAIVSFGTGAAQTLLLSSSFLNSFGRQQVTSENVSLNAETPSNGDIPTQTFSHVVQTTPALESVVYGSMNIFSPLDGNTNLCAYMTRESIGFIAQGFQKGVKDINAFVQQPSPSLLHKMMGSAASHHLHIWKEVSPNLGLLLDRALNEDDASYLSTEQNHQASYTEPLNARQMLRPMEYLHSAGALRYFTDSDPLLADSTALRNNLEYVRFIVDSQVTELGLLAFLMQVLAENGSLLIGEIGQHLRSTFGRQDWGAVLKERFGGLKRFLLKHADLFFVDNDHPLNPHIYLRSYQNGPVIRDTQAPETSAESYGVSLDSSQATALHEPDTSCGNPERSAAEKKREKKKKAKANATKLPNPAAVPSGAAVTAASGFGNASTTGASRARNQIYASSELGKSDIPVMNNNPNRMEMNVSGMNPFRSSSTGLFYSDTDSAVDYSMNPVSNFTPNAVMSSWTVDPNHNPPNIQTGFYPETSSELDTRMQNYRQYDASFFH</sequence>
<gene>
    <name evidence="3" type="ORF">TOLI1172_LOCUS9373</name>
</gene>
<name>A0A7S1EU80_9RHOD</name>
<evidence type="ECO:0000313" key="3">
    <source>
        <dbReference type="EMBL" id="CAD8824974.1"/>
    </source>
</evidence>
<feature type="compositionally biased region" description="Basic and acidic residues" evidence="1">
    <location>
        <begin position="564"/>
        <end position="575"/>
    </location>
</feature>
<feature type="compositionally biased region" description="Polar residues" evidence="1">
    <location>
        <begin position="583"/>
        <end position="596"/>
    </location>
</feature>
<feature type="region of interest" description="Disordered" evidence="1">
    <location>
        <begin position="1755"/>
        <end position="1815"/>
    </location>
</feature>
<dbReference type="PANTHER" id="PTHR45979">
    <property type="entry name" value="PAP/OAS1 SUBSTRATE-BINDING DOMAIN SUPERFAMILY"/>
    <property type="match status" value="1"/>
</dbReference>
<feature type="region of interest" description="Disordered" evidence="1">
    <location>
        <begin position="252"/>
        <end position="280"/>
    </location>
</feature>
<dbReference type="Gene3D" id="3.30.420.10">
    <property type="entry name" value="Ribonuclease H-like superfamily/Ribonuclease H"/>
    <property type="match status" value="1"/>
</dbReference>
<feature type="compositionally biased region" description="Basic and acidic residues" evidence="1">
    <location>
        <begin position="253"/>
        <end position="280"/>
    </location>
</feature>
<feature type="region of interest" description="Disordered" evidence="1">
    <location>
        <begin position="976"/>
        <end position="997"/>
    </location>
</feature>
<dbReference type="GO" id="GO:0003676">
    <property type="term" value="F:nucleic acid binding"/>
    <property type="evidence" value="ECO:0007669"/>
    <property type="project" value="InterPro"/>
</dbReference>
<reference evidence="3" key="1">
    <citation type="submission" date="2021-01" db="EMBL/GenBank/DDBJ databases">
        <authorList>
            <person name="Corre E."/>
            <person name="Pelletier E."/>
            <person name="Niang G."/>
            <person name="Scheremetjew M."/>
            <person name="Finn R."/>
            <person name="Kale V."/>
            <person name="Holt S."/>
            <person name="Cochrane G."/>
            <person name="Meng A."/>
            <person name="Brown T."/>
            <person name="Cohen L."/>
        </authorList>
    </citation>
    <scope>NUCLEOTIDE SEQUENCE</scope>
    <source>
        <strain evidence="3">CCMP3278</strain>
    </source>
</reference>
<accession>A0A7S1EU80</accession>
<feature type="region of interest" description="Disordered" evidence="1">
    <location>
        <begin position="564"/>
        <end position="612"/>
    </location>
</feature>
<feature type="compositionally biased region" description="Low complexity" evidence="1">
    <location>
        <begin position="1804"/>
        <end position="1815"/>
    </location>
</feature>
<feature type="compositionally biased region" description="Polar residues" evidence="1">
    <location>
        <begin position="397"/>
        <end position="410"/>
    </location>
</feature>
<feature type="compositionally biased region" description="Polar residues" evidence="1">
    <location>
        <begin position="185"/>
        <end position="194"/>
    </location>
</feature>
<feature type="region of interest" description="Disordered" evidence="1">
    <location>
        <begin position="185"/>
        <end position="208"/>
    </location>
</feature>
<feature type="region of interest" description="Disordered" evidence="1">
    <location>
        <begin position="386"/>
        <end position="410"/>
    </location>
</feature>
<dbReference type="EMBL" id="HBFP01012980">
    <property type="protein sequence ID" value="CAD8824974.1"/>
    <property type="molecule type" value="Transcribed_RNA"/>
</dbReference>
<dbReference type="InterPro" id="IPR058920">
    <property type="entry name" value="PAP-OAS1-bd-rel"/>
</dbReference>
<dbReference type="PANTHER" id="PTHR45979:SF30">
    <property type="entry name" value="NUCLEOTIDYLTRANSFERASE"/>
    <property type="match status" value="1"/>
</dbReference>